<gene>
    <name evidence="2" type="ORF">ACS15_4747</name>
</gene>
<evidence type="ECO:0000313" key="3">
    <source>
        <dbReference type="Proteomes" id="UP000077927"/>
    </source>
</evidence>
<dbReference type="InterPro" id="IPR016047">
    <property type="entry name" value="M23ase_b-sheet_dom"/>
</dbReference>
<dbReference type="InterPro" id="IPR011055">
    <property type="entry name" value="Dup_hybrid_motif"/>
</dbReference>
<dbReference type="AlphaFoldDB" id="A0AAC9BK58"/>
<dbReference type="Proteomes" id="UP000077927">
    <property type="component" value="Chromosome 2"/>
</dbReference>
<name>A0AAC9BK58_9RALS</name>
<reference evidence="2 3" key="1">
    <citation type="submission" date="2015-09" db="EMBL/GenBank/DDBJ databases">
        <authorList>
            <person name="Xu Y."/>
            <person name="Nagy A."/>
            <person name="Liu N.T."/>
            <person name="Nou X."/>
        </authorList>
    </citation>
    <scope>NUCLEOTIDE SEQUENCE [LARGE SCALE GENOMIC DNA]</scope>
    <source>
        <strain evidence="2 3">FC1138</strain>
    </source>
</reference>
<dbReference type="PANTHER" id="PTHR21666:SF270">
    <property type="entry name" value="MUREIN HYDROLASE ACTIVATOR ENVC"/>
    <property type="match status" value="1"/>
</dbReference>
<dbReference type="PANTHER" id="PTHR21666">
    <property type="entry name" value="PEPTIDASE-RELATED"/>
    <property type="match status" value="1"/>
</dbReference>
<dbReference type="CDD" id="cd12797">
    <property type="entry name" value="M23_peptidase"/>
    <property type="match status" value="1"/>
</dbReference>
<dbReference type="GO" id="GO:0004222">
    <property type="term" value="F:metalloendopeptidase activity"/>
    <property type="evidence" value="ECO:0007669"/>
    <property type="project" value="TreeGrafter"/>
</dbReference>
<dbReference type="KEGG" id="rin:ACS15_4747"/>
<dbReference type="Gene3D" id="2.70.70.10">
    <property type="entry name" value="Glucose Permease (Domain IIA)"/>
    <property type="match status" value="1"/>
</dbReference>
<feature type="domain" description="M23ase beta-sheet core" evidence="1">
    <location>
        <begin position="7"/>
        <end position="72"/>
    </location>
</feature>
<dbReference type="SUPFAM" id="SSF51261">
    <property type="entry name" value="Duplicated hybrid motif"/>
    <property type="match status" value="1"/>
</dbReference>
<organism evidence="2 3">
    <name type="scientific">Ralstonia insidiosa</name>
    <dbReference type="NCBI Taxonomy" id="190721"/>
    <lineage>
        <taxon>Bacteria</taxon>
        <taxon>Pseudomonadati</taxon>
        <taxon>Pseudomonadota</taxon>
        <taxon>Betaproteobacteria</taxon>
        <taxon>Burkholderiales</taxon>
        <taxon>Burkholderiaceae</taxon>
        <taxon>Ralstonia</taxon>
    </lineage>
</organism>
<dbReference type="Pfam" id="PF01551">
    <property type="entry name" value="Peptidase_M23"/>
    <property type="match status" value="1"/>
</dbReference>
<accession>A0AAC9BK58</accession>
<sequence length="87" mass="9534">MYVGSALKKYGLVVIIKHDNDFVTAYGGTGKLFVKEGETVQRGQQIAEMGSDGKTKGVLRFEVRKDGKPIDPLTVLPKPDVMDVVRP</sequence>
<proteinExistence type="predicted"/>
<dbReference type="InterPro" id="IPR050570">
    <property type="entry name" value="Cell_wall_metabolism_enzyme"/>
</dbReference>
<evidence type="ECO:0000313" key="2">
    <source>
        <dbReference type="EMBL" id="ANH75465.1"/>
    </source>
</evidence>
<dbReference type="EMBL" id="CP012606">
    <property type="protein sequence ID" value="ANH75465.1"/>
    <property type="molecule type" value="Genomic_DNA"/>
</dbReference>
<evidence type="ECO:0000259" key="1">
    <source>
        <dbReference type="Pfam" id="PF01551"/>
    </source>
</evidence>
<protein>
    <submittedName>
        <fullName evidence="2">Peptidase M23 family protein</fullName>
    </submittedName>
</protein>